<evidence type="ECO:0000313" key="6">
    <source>
        <dbReference type="Proteomes" id="UP000008311"/>
    </source>
</evidence>
<dbReference type="InParanoid" id="B9RD17"/>
<keyword evidence="3" id="KW-0963">Cytoplasm</keyword>
<evidence type="ECO:0000313" key="5">
    <source>
        <dbReference type="EMBL" id="EEF50275.1"/>
    </source>
</evidence>
<dbReference type="EMBL" id="EQ973775">
    <property type="protein sequence ID" value="EEF50275.1"/>
    <property type="molecule type" value="Genomic_DNA"/>
</dbReference>
<keyword evidence="4" id="KW-0206">Cytoskeleton</keyword>
<dbReference type="InterPro" id="IPR006789">
    <property type="entry name" value="ARPC5"/>
</dbReference>
<organism evidence="5 6">
    <name type="scientific">Ricinus communis</name>
    <name type="common">Castor bean</name>
    <dbReference type="NCBI Taxonomy" id="3988"/>
    <lineage>
        <taxon>Eukaryota</taxon>
        <taxon>Viridiplantae</taxon>
        <taxon>Streptophyta</taxon>
        <taxon>Embryophyta</taxon>
        <taxon>Tracheophyta</taxon>
        <taxon>Spermatophyta</taxon>
        <taxon>Magnoliopsida</taxon>
        <taxon>eudicotyledons</taxon>
        <taxon>Gunneridae</taxon>
        <taxon>Pentapetalae</taxon>
        <taxon>rosids</taxon>
        <taxon>fabids</taxon>
        <taxon>Malpighiales</taxon>
        <taxon>Euphorbiaceae</taxon>
        <taxon>Acalyphoideae</taxon>
        <taxon>Acalypheae</taxon>
        <taxon>Ricinus</taxon>
    </lineage>
</organism>
<evidence type="ECO:0000256" key="1">
    <source>
        <dbReference type="ARBA" id="ARBA00004245"/>
    </source>
</evidence>
<accession>B9RD17</accession>
<evidence type="ECO:0000256" key="4">
    <source>
        <dbReference type="ARBA" id="ARBA00023212"/>
    </source>
</evidence>
<protein>
    <submittedName>
        <fullName evidence="5">Uncharacterized protein</fullName>
    </submittedName>
</protein>
<dbReference type="GO" id="GO:0005885">
    <property type="term" value="C:Arp2/3 protein complex"/>
    <property type="evidence" value="ECO:0007669"/>
    <property type="project" value="InterPro"/>
</dbReference>
<dbReference type="GO" id="GO:0034314">
    <property type="term" value="P:Arp2/3 complex-mediated actin nucleation"/>
    <property type="evidence" value="ECO:0007669"/>
    <property type="project" value="InterPro"/>
</dbReference>
<comment type="subcellular location">
    <subcellularLocation>
        <location evidence="1">Cytoplasm</location>
        <location evidence="1">Cytoskeleton</location>
    </subcellularLocation>
</comment>
<dbReference type="InterPro" id="IPR036743">
    <property type="entry name" value="ARPC5_sf"/>
</dbReference>
<dbReference type="AlphaFoldDB" id="B9RD17"/>
<dbReference type="SUPFAM" id="SSF69103">
    <property type="entry name" value="Arp2/3 complex 16 kDa subunit ARPC5"/>
    <property type="match status" value="1"/>
</dbReference>
<dbReference type="GO" id="GO:0030833">
    <property type="term" value="P:regulation of actin filament polymerization"/>
    <property type="evidence" value="ECO:0007669"/>
    <property type="project" value="InterPro"/>
</dbReference>
<evidence type="ECO:0000256" key="3">
    <source>
        <dbReference type="ARBA" id="ARBA00022490"/>
    </source>
</evidence>
<dbReference type="Proteomes" id="UP000008311">
    <property type="component" value="Unassembled WGS sequence"/>
</dbReference>
<proteinExistence type="inferred from homology"/>
<gene>
    <name evidence="5" type="ORF">RCOM_1608800</name>
</gene>
<dbReference type="eggNOG" id="KOG3380">
    <property type="taxonomic scope" value="Eukaryota"/>
</dbReference>
<keyword evidence="6" id="KW-1185">Reference proteome</keyword>
<name>B9RD17_RICCO</name>
<sequence length="83" mass="9316">MAGREEFVEAENAEAIITRIEHKSRKIESLLKQYKPVEALKTALEGSPPNTRDERCKASFFISNFILSCSYANLTFCELDSGA</sequence>
<dbReference type="PANTHER" id="PTHR12644">
    <property type="entry name" value="ARP2/3 COMPLEX 16 KD SUBUNIT P16-ARC"/>
    <property type="match status" value="1"/>
</dbReference>
<evidence type="ECO:0000256" key="2">
    <source>
        <dbReference type="ARBA" id="ARBA00006084"/>
    </source>
</evidence>
<reference evidence="6" key="1">
    <citation type="journal article" date="2010" name="Nat. Biotechnol.">
        <title>Draft genome sequence of the oilseed species Ricinus communis.</title>
        <authorList>
            <person name="Chan A.P."/>
            <person name="Crabtree J."/>
            <person name="Zhao Q."/>
            <person name="Lorenzi H."/>
            <person name="Orvis J."/>
            <person name="Puiu D."/>
            <person name="Melake-Berhan A."/>
            <person name="Jones K.M."/>
            <person name="Redman J."/>
            <person name="Chen G."/>
            <person name="Cahoon E.B."/>
            <person name="Gedil M."/>
            <person name="Stanke M."/>
            <person name="Haas B.J."/>
            <person name="Wortman J.R."/>
            <person name="Fraser-Liggett C.M."/>
            <person name="Ravel J."/>
            <person name="Rabinowicz P.D."/>
        </authorList>
    </citation>
    <scope>NUCLEOTIDE SEQUENCE [LARGE SCALE GENOMIC DNA]</scope>
    <source>
        <strain evidence="6">cv. Hale</strain>
    </source>
</reference>
<dbReference type="STRING" id="3988.B9RD17"/>
<comment type="similarity">
    <text evidence="2">Belongs to the ARPC5 family.</text>
</comment>